<name>A0A068F717_CALSG</name>
<dbReference type="GO" id="GO:0005789">
    <property type="term" value="C:endoplasmic reticulum membrane"/>
    <property type="evidence" value="ECO:0007669"/>
    <property type="project" value="UniProtKB-SubCell"/>
</dbReference>
<dbReference type="AlphaFoldDB" id="A0A068F717"/>
<keyword evidence="8" id="KW-0492">Microsome</keyword>
<dbReference type="InterPro" id="IPR002401">
    <property type="entry name" value="Cyt_P450_E_grp-I"/>
</dbReference>
<accession>A0A068F717</accession>
<dbReference type="InterPro" id="IPR017972">
    <property type="entry name" value="Cyt_P450_CS"/>
</dbReference>
<dbReference type="FunFam" id="1.10.630.10:FF:000182">
    <property type="entry name" value="Cytochrome P450 3A4"/>
    <property type="match status" value="1"/>
</dbReference>
<evidence type="ECO:0000256" key="10">
    <source>
        <dbReference type="ARBA" id="ARBA00023004"/>
    </source>
</evidence>
<evidence type="ECO:0000256" key="6">
    <source>
        <dbReference type="ARBA" id="ARBA00022723"/>
    </source>
</evidence>
<evidence type="ECO:0000256" key="12">
    <source>
        <dbReference type="PIRSR" id="PIRSR602401-1"/>
    </source>
</evidence>
<evidence type="ECO:0000256" key="4">
    <source>
        <dbReference type="ARBA" id="ARBA00010617"/>
    </source>
</evidence>
<dbReference type="EMBL" id="KJ702255">
    <property type="protein sequence ID" value="AID61409.1"/>
    <property type="molecule type" value="mRNA"/>
</dbReference>
<dbReference type="CDD" id="cd20628">
    <property type="entry name" value="CYP4"/>
    <property type="match status" value="1"/>
</dbReference>
<evidence type="ECO:0000256" key="5">
    <source>
        <dbReference type="ARBA" id="ARBA00022617"/>
    </source>
</evidence>
<keyword evidence="5 12" id="KW-0349">Heme</keyword>
<evidence type="ECO:0000256" key="11">
    <source>
        <dbReference type="ARBA" id="ARBA00023033"/>
    </source>
</evidence>
<sequence>MWLFIVGVLIVCALIWDYLFKRRRYEILKNSRIPGPFYTWPLIGDVLETVGSDTLNVFAIFERLGVRFGKVFRLWIFQRLVLVVRDPKYFEVILSSQHLIKKPFIYDMFSCWLGDGLLLSYGPKWHARRKILTPTYHFKILEEFIEVFDRQSRVLVRKLAAKADGKTTFNVFPIVCLTALDNIAETAMGVQINAQENPEFPYAMAVKDATDVLATRAVRPPLYFDISFLLIAFPSYLKLRKSVKIMHDFTNKVINDRRAAMGSQKQHTASTPNDLAEGQKKRMAFLDVLLQATVDGKPLAQEDIREEVDTFMFEGHDTTTSGISFCLYLLSRHASVQQRVFEEIIEVLGADKDKPLTMRDLQNLKYLEAVIKETLRMFPSVPIIARECLQDIQIGNQTIPANTNIALLFYAAGRDPDYFYQANDFNPERFYSASSHDNINPFAYVPFSAGPRNCIGQKFAMLEMKSTISRVLRYFELLPLGAEVIPVLNLILRSANGVQLGLRARKF</sequence>
<dbReference type="SUPFAM" id="SSF48264">
    <property type="entry name" value="Cytochrome P450"/>
    <property type="match status" value="1"/>
</dbReference>
<evidence type="ECO:0000256" key="3">
    <source>
        <dbReference type="ARBA" id="ARBA00004406"/>
    </source>
</evidence>
<proteinExistence type="evidence at transcript level"/>
<dbReference type="Gene3D" id="1.10.630.10">
    <property type="entry name" value="Cytochrome P450"/>
    <property type="match status" value="1"/>
</dbReference>
<keyword evidence="10 12" id="KW-0408">Iron</keyword>
<dbReference type="InterPro" id="IPR050196">
    <property type="entry name" value="Cytochrome_P450_Monoox"/>
</dbReference>
<feature type="binding site" description="axial binding residue" evidence="12">
    <location>
        <position position="454"/>
    </location>
    <ligand>
        <name>heme</name>
        <dbReference type="ChEBI" id="CHEBI:30413"/>
    </ligand>
    <ligandPart>
        <name>Fe</name>
        <dbReference type="ChEBI" id="CHEBI:18248"/>
    </ligandPart>
</feature>
<comment type="cofactor">
    <cofactor evidence="1 12">
        <name>heme</name>
        <dbReference type="ChEBI" id="CHEBI:30413"/>
    </cofactor>
</comment>
<dbReference type="PRINTS" id="PR00385">
    <property type="entry name" value="P450"/>
</dbReference>
<dbReference type="GO" id="GO:0004497">
    <property type="term" value="F:monooxygenase activity"/>
    <property type="evidence" value="ECO:0007669"/>
    <property type="project" value="UniProtKB-KW"/>
</dbReference>
<dbReference type="GO" id="GO:0005506">
    <property type="term" value="F:iron ion binding"/>
    <property type="evidence" value="ECO:0007669"/>
    <property type="project" value="InterPro"/>
</dbReference>
<dbReference type="InterPro" id="IPR036396">
    <property type="entry name" value="Cyt_P450_sf"/>
</dbReference>
<keyword evidence="11 13" id="KW-0503">Monooxygenase</keyword>
<evidence type="ECO:0000313" key="14">
    <source>
        <dbReference type="EMBL" id="AID61409.1"/>
    </source>
</evidence>
<evidence type="ECO:0000256" key="8">
    <source>
        <dbReference type="ARBA" id="ARBA00022848"/>
    </source>
</evidence>
<evidence type="ECO:0000256" key="9">
    <source>
        <dbReference type="ARBA" id="ARBA00023002"/>
    </source>
</evidence>
<dbReference type="GO" id="GO:0020037">
    <property type="term" value="F:heme binding"/>
    <property type="evidence" value="ECO:0007669"/>
    <property type="project" value="InterPro"/>
</dbReference>
<dbReference type="Pfam" id="PF00067">
    <property type="entry name" value="p450"/>
    <property type="match status" value="1"/>
</dbReference>
<comment type="subcellular location">
    <subcellularLocation>
        <location evidence="3">Endoplasmic reticulum membrane</location>
        <topology evidence="3">Peripheral membrane protein</topology>
    </subcellularLocation>
    <subcellularLocation>
        <location evidence="2">Microsome membrane</location>
        <topology evidence="2">Peripheral membrane protein</topology>
    </subcellularLocation>
</comment>
<dbReference type="PROSITE" id="PS00086">
    <property type="entry name" value="CYTOCHROME_P450"/>
    <property type="match status" value="1"/>
</dbReference>
<evidence type="ECO:0000256" key="1">
    <source>
        <dbReference type="ARBA" id="ARBA00001971"/>
    </source>
</evidence>
<comment type="similarity">
    <text evidence="4 13">Belongs to the cytochrome P450 family.</text>
</comment>
<gene>
    <name evidence="14" type="primary">Cyp42</name>
</gene>
<evidence type="ECO:0000256" key="7">
    <source>
        <dbReference type="ARBA" id="ARBA00022824"/>
    </source>
</evidence>
<organism evidence="14">
    <name type="scientific">Calliphora stygia</name>
    <name type="common">Common brown blowfly</name>
    <dbReference type="NCBI Taxonomy" id="145453"/>
    <lineage>
        <taxon>Eukaryota</taxon>
        <taxon>Metazoa</taxon>
        <taxon>Ecdysozoa</taxon>
        <taxon>Arthropoda</taxon>
        <taxon>Hexapoda</taxon>
        <taxon>Insecta</taxon>
        <taxon>Pterygota</taxon>
        <taxon>Neoptera</taxon>
        <taxon>Endopterygota</taxon>
        <taxon>Diptera</taxon>
        <taxon>Brachycera</taxon>
        <taxon>Muscomorpha</taxon>
        <taxon>Oestroidea</taxon>
        <taxon>Calliphoridae</taxon>
        <taxon>Calliphorinae</taxon>
        <taxon>Calliphora</taxon>
    </lineage>
</organism>
<dbReference type="InterPro" id="IPR001128">
    <property type="entry name" value="Cyt_P450"/>
</dbReference>
<dbReference type="GO" id="GO:0016705">
    <property type="term" value="F:oxidoreductase activity, acting on paired donors, with incorporation or reduction of molecular oxygen"/>
    <property type="evidence" value="ECO:0007669"/>
    <property type="project" value="InterPro"/>
</dbReference>
<evidence type="ECO:0000256" key="2">
    <source>
        <dbReference type="ARBA" id="ARBA00004174"/>
    </source>
</evidence>
<dbReference type="PANTHER" id="PTHR24291:SF187">
    <property type="entry name" value="CYTOCHROME P450 4AE1-RELATED"/>
    <property type="match status" value="1"/>
</dbReference>
<reference evidence="14" key="1">
    <citation type="journal article" date="2015" name="BMC Genomics">
        <title>Chemosensory genes identified in the antennal transcriptome of the blowfly Calliphora stygia.</title>
        <authorList>
            <person name="Leitch O.J."/>
            <person name="Papanicolaou A."/>
            <person name="Lennard C."/>
            <person name="Kirkbride K.P."/>
            <person name="Anderson A."/>
        </authorList>
    </citation>
    <scope>NUCLEOTIDE SEQUENCE</scope>
</reference>
<dbReference type="PRINTS" id="PR00463">
    <property type="entry name" value="EP450I"/>
</dbReference>
<evidence type="ECO:0000256" key="13">
    <source>
        <dbReference type="RuleBase" id="RU000461"/>
    </source>
</evidence>
<protein>
    <submittedName>
        <fullName evidence="14">Cytochrome P450</fullName>
    </submittedName>
</protein>
<keyword evidence="7" id="KW-0256">Endoplasmic reticulum</keyword>
<dbReference type="PANTHER" id="PTHR24291">
    <property type="entry name" value="CYTOCHROME P450 FAMILY 4"/>
    <property type="match status" value="1"/>
</dbReference>
<keyword evidence="9 13" id="KW-0560">Oxidoreductase</keyword>
<keyword evidence="6 12" id="KW-0479">Metal-binding</keyword>